<comment type="caution">
    <text evidence="1">The sequence shown here is derived from an EMBL/GenBank/DDBJ whole genome shotgun (WGS) entry which is preliminary data.</text>
</comment>
<dbReference type="Proteomes" id="UP000093366">
    <property type="component" value="Unassembled WGS sequence"/>
</dbReference>
<reference evidence="2" key="1">
    <citation type="submission" date="2016-07" db="EMBL/GenBank/DDBJ databases">
        <authorList>
            <person name="Florea S."/>
            <person name="Webb J.S."/>
            <person name="Jaromczyk J."/>
            <person name="Schardl C.L."/>
        </authorList>
    </citation>
    <scope>NUCLEOTIDE SEQUENCE [LARGE SCALE GENOMIC DNA]</scope>
    <source>
        <strain evidence="2">IPB1</strain>
    </source>
</reference>
<name>A0A1C0TSJ1_9GAMM</name>
<evidence type="ECO:0000313" key="2">
    <source>
        <dbReference type="Proteomes" id="UP000093366"/>
    </source>
</evidence>
<dbReference type="EMBL" id="MAUJ01000002">
    <property type="protein sequence ID" value="OCQ22146.1"/>
    <property type="molecule type" value="Genomic_DNA"/>
</dbReference>
<accession>A0A1C0TSJ1</accession>
<organism evidence="1 2">
    <name type="scientific">Pseudoalteromonas luteoviolacea</name>
    <dbReference type="NCBI Taxonomy" id="43657"/>
    <lineage>
        <taxon>Bacteria</taxon>
        <taxon>Pseudomonadati</taxon>
        <taxon>Pseudomonadota</taxon>
        <taxon>Gammaproteobacteria</taxon>
        <taxon>Alteromonadales</taxon>
        <taxon>Pseudoalteromonadaceae</taxon>
        <taxon>Pseudoalteromonas</taxon>
    </lineage>
</organism>
<proteinExistence type="predicted"/>
<protein>
    <submittedName>
        <fullName evidence="1">Uncharacterized protein</fullName>
    </submittedName>
</protein>
<sequence>MPVFEETRKQISKKSGETLRAREVGTIGMHFGAMGWFSPYFTACFDFAKSPFYFANCESNRRFARLQNAKTVQFIAVPLIKANY</sequence>
<evidence type="ECO:0000313" key="1">
    <source>
        <dbReference type="EMBL" id="OCQ22146.1"/>
    </source>
</evidence>
<dbReference type="AlphaFoldDB" id="A0A1C0TSJ1"/>
<gene>
    <name evidence="1" type="ORF">A7985_10170</name>
</gene>